<protein>
    <submittedName>
        <fullName evidence="2">GNAT family N-acetyltransferase</fullName>
    </submittedName>
</protein>
<accession>A0A4S2CTT1</accession>
<dbReference type="Pfam" id="PF00583">
    <property type="entry name" value="Acetyltransf_1"/>
    <property type="match status" value="1"/>
</dbReference>
<feature type="domain" description="N-acetyltransferase" evidence="1">
    <location>
        <begin position="27"/>
        <end position="182"/>
    </location>
</feature>
<dbReference type="GO" id="GO:0008999">
    <property type="term" value="F:protein-N-terminal-alanine acetyltransferase activity"/>
    <property type="evidence" value="ECO:0007669"/>
    <property type="project" value="TreeGrafter"/>
</dbReference>
<dbReference type="EMBL" id="SRYW01000021">
    <property type="protein sequence ID" value="TGY31916.1"/>
    <property type="molecule type" value="Genomic_DNA"/>
</dbReference>
<organism evidence="2 3">
    <name type="scientific">Stenotrophomonas maltophilia</name>
    <name type="common">Pseudomonas maltophilia</name>
    <name type="synonym">Xanthomonas maltophilia</name>
    <dbReference type="NCBI Taxonomy" id="40324"/>
    <lineage>
        <taxon>Bacteria</taxon>
        <taxon>Pseudomonadati</taxon>
        <taxon>Pseudomonadota</taxon>
        <taxon>Gammaproteobacteria</taxon>
        <taxon>Lysobacterales</taxon>
        <taxon>Lysobacteraceae</taxon>
        <taxon>Stenotrophomonas</taxon>
        <taxon>Stenotrophomonas maltophilia group</taxon>
    </lineage>
</organism>
<dbReference type="Proteomes" id="UP000306631">
    <property type="component" value="Unassembled WGS sequence"/>
</dbReference>
<dbReference type="InterPro" id="IPR000182">
    <property type="entry name" value="GNAT_dom"/>
</dbReference>
<evidence type="ECO:0000259" key="1">
    <source>
        <dbReference type="PROSITE" id="PS51186"/>
    </source>
</evidence>
<gene>
    <name evidence="2" type="ORF">E5352_17650</name>
</gene>
<comment type="caution">
    <text evidence="2">The sequence shown here is derived from an EMBL/GenBank/DDBJ whole genome shotgun (WGS) entry which is preliminary data.</text>
</comment>
<dbReference type="PROSITE" id="PS51186">
    <property type="entry name" value="GNAT"/>
    <property type="match status" value="1"/>
</dbReference>
<dbReference type="InterPro" id="IPR050276">
    <property type="entry name" value="MshD_Acetyltransferase"/>
</dbReference>
<dbReference type="RefSeq" id="WP_136006834.1">
    <property type="nucleotide sequence ID" value="NZ_SRYW01000021.1"/>
</dbReference>
<dbReference type="CDD" id="cd04301">
    <property type="entry name" value="NAT_SF"/>
    <property type="match status" value="1"/>
</dbReference>
<reference evidence="2 3" key="1">
    <citation type="submission" date="2019-04" db="EMBL/GenBank/DDBJ databases">
        <title>Microbes associate with the intestines of laboratory mice.</title>
        <authorList>
            <person name="Navarre W."/>
            <person name="Wong E."/>
            <person name="Huang K."/>
            <person name="Tropini C."/>
            <person name="Ng K."/>
            <person name="Yu B."/>
        </authorList>
    </citation>
    <scope>NUCLEOTIDE SEQUENCE [LARGE SCALE GENOMIC DNA]</scope>
    <source>
        <strain evidence="2 3">NM62_B4-13</strain>
    </source>
</reference>
<dbReference type="Gene3D" id="3.40.630.30">
    <property type="match status" value="1"/>
</dbReference>
<sequence>MIQADTLAPFPPERRPALAGVAGDTTWAWRALGRADLPWLVALYATTRAQELEPVPWPETVKQQFLAQQFVAQHQHYLGQYPQAHYLAIDVDGQAVGRVYLDECGEDDLLVDISLLPAWRGRGLGTALIRRLQQAAATRGRGLRLHVQVHNPAARRLYERLGFVAGDDSGQQTHVAMRWSGLS</sequence>
<dbReference type="OrthoDB" id="5525374at2"/>
<proteinExistence type="predicted"/>
<evidence type="ECO:0000313" key="2">
    <source>
        <dbReference type="EMBL" id="TGY31916.1"/>
    </source>
</evidence>
<dbReference type="PANTHER" id="PTHR43617:SF35">
    <property type="entry name" value="[RIBOSOMAL PROTEIN BS18]-ALANINE N-ACETYLTRANSFERASE"/>
    <property type="match status" value="1"/>
</dbReference>
<name>A0A4S2CTT1_STEMA</name>
<dbReference type="PANTHER" id="PTHR43617">
    <property type="entry name" value="L-AMINO ACID N-ACETYLTRANSFERASE"/>
    <property type="match status" value="1"/>
</dbReference>
<evidence type="ECO:0000313" key="3">
    <source>
        <dbReference type="Proteomes" id="UP000306631"/>
    </source>
</evidence>
<dbReference type="AlphaFoldDB" id="A0A4S2CTT1"/>
<dbReference type="InterPro" id="IPR016181">
    <property type="entry name" value="Acyl_CoA_acyltransferase"/>
</dbReference>
<dbReference type="SUPFAM" id="SSF55729">
    <property type="entry name" value="Acyl-CoA N-acyltransferases (Nat)"/>
    <property type="match status" value="1"/>
</dbReference>
<keyword evidence="2" id="KW-0808">Transferase</keyword>